<protein>
    <submittedName>
        <fullName evidence="2">Uncharacterized protein</fullName>
    </submittedName>
</protein>
<feature type="region of interest" description="Disordered" evidence="1">
    <location>
        <begin position="102"/>
        <end position="131"/>
    </location>
</feature>
<dbReference type="Pfam" id="PF10184">
    <property type="entry name" value="DUF2358"/>
    <property type="match status" value="1"/>
</dbReference>
<feature type="compositionally biased region" description="Low complexity" evidence="1">
    <location>
        <begin position="107"/>
        <end position="121"/>
    </location>
</feature>
<organism evidence="2 3">
    <name type="scientific">Scylla paramamosain</name>
    <name type="common">Mud crab</name>
    <dbReference type="NCBI Taxonomy" id="85552"/>
    <lineage>
        <taxon>Eukaryota</taxon>
        <taxon>Metazoa</taxon>
        <taxon>Ecdysozoa</taxon>
        <taxon>Arthropoda</taxon>
        <taxon>Crustacea</taxon>
        <taxon>Multicrustacea</taxon>
        <taxon>Malacostraca</taxon>
        <taxon>Eumalacostraca</taxon>
        <taxon>Eucarida</taxon>
        <taxon>Decapoda</taxon>
        <taxon>Pleocyemata</taxon>
        <taxon>Brachyura</taxon>
        <taxon>Eubrachyura</taxon>
        <taxon>Portunoidea</taxon>
        <taxon>Portunidae</taxon>
        <taxon>Portuninae</taxon>
        <taxon>Scylla</taxon>
    </lineage>
</organism>
<dbReference type="PANTHER" id="PTHR31094">
    <property type="entry name" value="RIKEN CDNA 2310061I04 GENE"/>
    <property type="match status" value="1"/>
</dbReference>
<accession>A0AAW0SXY0</accession>
<proteinExistence type="predicted"/>
<evidence type="ECO:0000256" key="1">
    <source>
        <dbReference type="SAM" id="MobiDB-lite"/>
    </source>
</evidence>
<comment type="caution">
    <text evidence="2">The sequence shown here is derived from an EMBL/GenBank/DDBJ whole genome shotgun (WGS) entry which is preliminary data.</text>
</comment>
<dbReference type="AlphaFoldDB" id="A0AAW0SXY0"/>
<dbReference type="Proteomes" id="UP001487740">
    <property type="component" value="Unassembled WGS sequence"/>
</dbReference>
<reference evidence="2 3" key="1">
    <citation type="submission" date="2023-03" db="EMBL/GenBank/DDBJ databases">
        <title>High-quality genome of Scylla paramamosain provides insights in environmental adaptation.</title>
        <authorList>
            <person name="Zhang L."/>
        </authorList>
    </citation>
    <scope>NUCLEOTIDE SEQUENCE [LARGE SCALE GENOMIC DNA]</scope>
    <source>
        <strain evidence="2">LZ_2023a</strain>
        <tissue evidence="2">Muscle</tissue>
    </source>
</reference>
<dbReference type="EMBL" id="JARAKH010000043">
    <property type="protein sequence ID" value="KAK8379991.1"/>
    <property type="molecule type" value="Genomic_DNA"/>
</dbReference>
<gene>
    <name evidence="2" type="ORF">O3P69_019800</name>
</gene>
<dbReference type="PANTHER" id="PTHR31094:SF2">
    <property type="entry name" value="RIKEN CDNA 2310061I04 GENE"/>
    <property type="match status" value="1"/>
</dbReference>
<dbReference type="InterPro" id="IPR018790">
    <property type="entry name" value="DUF2358"/>
</dbReference>
<evidence type="ECO:0000313" key="2">
    <source>
        <dbReference type="EMBL" id="KAK8379991.1"/>
    </source>
</evidence>
<evidence type="ECO:0000313" key="3">
    <source>
        <dbReference type="Proteomes" id="UP001487740"/>
    </source>
</evidence>
<keyword evidence="3" id="KW-1185">Reference proteome</keyword>
<sequence>MTLRYSARPTTTTTTITTTRLLPPPQPAPATTASKPSVCLPALWYPRDSTRQGGAMVCSLTYSPIEAEVMSTLAEPQRSDMGEGVCDMGVFIKSMGLRDGEMQMCESSSSSSSMSSSSSGSPPNLDSEGKPDAEKLSLVFNRLAETLPKLFTHPLDYTIYSQNIVFENRIRGIRTVGLFPYVRQVALLRTVGHLKFAYVKFEILKITKHQEEGCVKVRWRIKGLSGIKAIFKFWKVKIWNWKSVEDQMVHWYDGFSTFYVGGDGLVHTHIADSMMPDEEQQVVSKDPLAVKMAALLGLVHRPNSGGSLNSTTTTTTAATATTTALLQQDRDCCCGLMLPLEKIH</sequence>
<name>A0AAW0SXY0_SCYPA</name>